<dbReference type="Proteomes" id="UP000237347">
    <property type="component" value="Unassembled WGS sequence"/>
</dbReference>
<name>A0AAW0JI34_QUESU</name>
<feature type="transmembrane region" description="Helical" evidence="2">
    <location>
        <begin position="132"/>
        <end position="152"/>
    </location>
</feature>
<dbReference type="AlphaFoldDB" id="A0AAW0JI34"/>
<gene>
    <name evidence="3" type="ORF">CFP56_032633</name>
</gene>
<dbReference type="PANTHER" id="PTHR34741">
    <property type="entry name" value="IMAP FAMILY MEMBER 1, PUTATIVE-RELATED"/>
    <property type="match status" value="1"/>
</dbReference>
<evidence type="ECO:0000256" key="2">
    <source>
        <dbReference type="SAM" id="Phobius"/>
    </source>
</evidence>
<keyword evidence="4" id="KW-1185">Reference proteome</keyword>
<evidence type="ECO:0000256" key="1">
    <source>
        <dbReference type="SAM" id="MobiDB-lite"/>
    </source>
</evidence>
<feature type="compositionally biased region" description="Low complexity" evidence="1">
    <location>
        <begin position="8"/>
        <end position="21"/>
    </location>
</feature>
<proteinExistence type="predicted"/>
<keyword evidence="2" id="KW-1133">Transmembrane helix</keyword>
<evidence type="ECO:0000313" key="4">
    <source>
        <dbReference type="Proteomes" id="UP000237347"/>
    </source>
</evidence>
<keyword evidence="2" id="KW-0812">Transmembrane</keyword>
<feature type="region of interest" description="Disordered" evidence="1">
    <location>
        <begin position="1"/>
        <end position="29"/>
    </location>
</feature>
<feature type="transmembrane region" description="Helical" evidence="2">
    <location>
        <begin position="104"/>
        <end position="126"/>
    </location>
</feature>
<comment type="caution">
    <text evidence="3">The sequence shown here is derived from an EMBL/GenBank/DDBJ whole genome shotgun (WGS) entry which is preliminary data.</text>
</comment>
<sequence>MSQLLPRSSHSPTQPQPSQTTDPEAPPVTPVLAKQNIEPRNPQWQDIIMGFCFTSALQIALQYIKTPSQLLPLSFHLLSLTVVLTFSALFVAKLIGSKYPVPAQVVNEVAVFFVTTAFFLAITIPMPLYLKFLSWAIYVVLLTVFVFSFFLVQELQLRFTGDSIVIRNFQGEPTAAKAGSEGLTMNPTEAELFAAIDLGFRKIVLEGDSL</sequence>
<organism evidence="3 4">
    <name type="scientific">Quercus suber</name>
    <name type="common">Cork oak</name>
    <dbReference type="NCBI Taxonomy" id="58331"/>
    <lineage>
        <taxon>Eukaryota</taxon>
        <taxon>Viridiplantae</taxon>
        <taxon>Streptophyta</taxon>
        <taxon>Embryophyta</taxon>
        <taxon>Tracheophyta</taxon>
        <taxon>Spermatophyta</taxon>
        <taxon>Magnoliopsida</taxon>
        <taxon>eudicotyledons</taxon>
        <taxon>Gunneridae</taxon>
        <taxon>Pentapetalae</taxon>
        <taxon>rosids</taxon>
        <taxon>fabids</taxon>
        <taxon>Fagales</taxon>
        <taxon>Fagaceae</taxon>
        <taxon>Quercus</taxon>
    </lineage>
</organism>
<protein>
    <recommendedName>
        <fullName evidence="5">MARVEL domain-containing protein</fullName>
    </recommendedName>
</protein>
<evidence type="ECO:0008006" key="5">
    <source>
        <dbReference type="Google" id="ProtNLM"/>
    </source>
</evidence>
<reference evidence="3 4" key="1">
    <citation type="journal article" date="2018" name="Sci. Data">
        <title>The draft genome sequence of cork oak.</title>
        <authorList>
            <person name="Ramos A.M."/>
            <person name="Usie A."/>
            <person name="Barbosa P."/>
            <person name="Barros P.M."/>
            <person name="Capote T."/>
            <person name="Chaves I."/>
            <person name="Simoes F."/>
            <person name="Abreu I."/>
            <person name="Carrasquinho I."/>
            <person name="Faro C."/>
            <person name="Guimaraes J.B."/>
            <person name="Mendonca D."/>
            <person name="Nobrega F."/>
            <person name="Rodrigues L."/>
            <person name="Saibo N.J.M."/>
            <person name="Varela M.C."/>
            <person name="Egas C."/>
            <person name="Matos J."/>
            <person name="Miguel C.M."/>
            <person name="Oliveira M.M."/>
            <person name="Ricardo C.P."/>
            <person name="Goncalves S."/>
        </authorList>
    </citation>
    <scope>NUCLEOTIDE SEQUENCE [LARGE SCALE GENOMIC DNA]</scope>
    <source>
        <strain evidence="4">cv. HL8</strain>
    </source>
</reference>
<keyword evidence="2" id="KW-0472">Membrane</keyword>
<dbReference type="EMBL" id="PKMF04000560">
    <property type="protein sequence ID" value="KAK7825929.1"/>
    <property type="molecule type" value="Genomic_DNA"/>
</dbReference>
<evidence type="ECO:0000313" key="3">
    <source>
        <dbReference type="EMBL" id="KAK7825929.1"/>
    </source>
</evidence>
<dbReference type="PANTHER" id="PTHR34741:SF2">
    <property type="entry name" value="VESICLE TRANSPORT PROTEIN"/>
    <property type="match status" value="1"/>
</dbReference>
<feature type="transmembrane region" description="Helical" evidence="2">
    <location>
        <begin position="70"/>
        <end position="92"/>
    </location>
</feature>
<accession>A0AAW0JI34</accession>